<dbReference type="EMBL" id="JAAMOB010000006">
    <property type="protein sequence ID" value="KAF4112337.1"/>
    <property type="molecule type" value="Genomic_DNA"/>
</dbReference>
<evidence type="ECO:0000313" key="16">
    <source>
        <dbReference type="Proteomes" id="UP000579812"/>
    </source>
</evidence>
<dbReference type="Pfam" id="PF15148">
    <property type="entry name" value="Apolipo_F"/>
    <property type="match status" value="1"/>
</dbReference>
<dbReference type="Gene3D" id="1.10.532.10">
    <property type="entry name" value="STAT transcription factor, N-terminal domain"/>
    <property type="match status" value="1"/>
</dbReference>
<dbReference type="GO" id="GO:0060429">
    <property type="term" value="P:epithelium development"/>
    <property type="evidence" value="ECO:0007669"/>
    <property type="project" value="UniProtKB-ARBA"/>
</dbReference>
<dbReference type="GO" id="GO:0019221">
    <property type="term" value="P:cytokine-mediated signaling pathway"/>
    <property type="evidence" value="ECO:0007669"/>
    <property type="project" value="UniProtKB-ARBA"/>
</dbReference>
<dbReference type="GO" id="GO:0006955">
    <property type="term" value="P:immune response"/>
    <property type="evidence" value="ECO:0007669"/>
    <property type="project" value="UniProtKB-ARBA"/>
</dbReference>
<dbReference type="GO" id="GO:0005737">
    <property type="term" value="C:cytoplasm"/>
    <property type="evidence" value="ECO:0007669"/>
    <property type="project" value="UniProtKB-SubCell"/>
</dbReference>
<dbReference type="GO" id="GO:0003677">
    <property type="term" value="F:DNA binding"/>
    <property type="evidence" value="ECO:0007669"/>
    <property type="project" value="UniProtKB-KW"/>
</dbReference>
<name>A0A7J6CZE9_9TELE</name>
<feature type="domain" description="SH2" evidence="14">
    <location>
        <begin position="1006"/>
        <end position="1113"/>
    </location>
</feature>
<dbReference type="InterPro" id="IPR013800">
    <property type="entry name" value="STAT_TF_alpha"/>
</dbReference>
<dbReference type="SUPFAM" id="SSF55550">
    <property type="entry name" value="SH2 domain"/>
    <property type="match status" value="1"/>
</dbReference>
<protein>
    <recommendedName>
        <fullName evidence="14">SH2 domain-containing protein</fullName>
    </recommendedName>
</protein>
<dbReference type="Pfam" id="PF21354">
    <property type="entry name" value="STAT_linker"/>
    <property type="match status" value="1"/>
</dbReference>
<dbReference type="Gene3D" id="2.60.40.630">
    <property type="entry name" value="STAT transcription factor, DNA-binding domain"/>
    <property type="match status" value="1"/>
</dbReference>
<gene>
    <name evidence="15" type="ORF">G5714_007132</name>
</gene>
<dbReference type="InterPro" id="IPR000980">
    <property type="entry name" value="SH2"/>
</dbReference>
<keyword evidence="7" id="KW-0805">Transcription regulation</keyword>
<keyword evidence="16" id="KW-1185">Reference proteome</keyword>
<comment type="subcellular location">
    <subcellularLocation>
        <location evidence="2">Cytoplasm</location>
    </subcellularLocation>
    <subcellularLocation>
        <location evidence="1">Nucleus</location>
    </subcellularLocation>
</comment>
<evidence type="ECO:0000259" key="14">
    <source>
        <dbReference type="PROSITE" id="PS50001"/>
    </source>
</evidence>
<dbReference type="InterPro" id="IPR036535">
    <property type="entry name" value="STAT_N_sf"/>
</dbReference>
<dbReference type="CDD" id="cd16852">
    <property type="entry name" value="STAT2_CCD"/>
    <property type="match status" value="1"/>
</dbReference>
<evidence type="ECO:0000256" key="2">
    <source>
        <dbReference type="ARBA" id="ARBA00004496"/>
    </source>
</evidence>
<accession>A0A7J6CZE9</accession>
<organism evidence="15 16">
    <name type="scientific">Onychostoma macrolepis</name>
    <dbReference type="NCBI Taxonomy" id="369639"/>
    <lineage>
        <taxon>Eukaryota</taxon>
        <taxon>Metazoa</taxon>
        <taxon>Chordata</taxon>
        <taxon>Craniata</taxon>
        <taxon>Vertebrata</taxon>
        <taxon>Euteleostomi</taxon>
        <taxon>Actinopterygii</taxon>
        <taxon>Neopterygii</taxon>
        <taxon>Teleostei</taxon>
        <taxon>Ostariophysi</taxon>
        <taxon>Cypriniformes</taxon>
        <taxon>Cyprinidae</taxon>
        <taxon>Acrossocheilinae</taxon>
        <taxon>Onychostoma</taxon>
    </lineage>
</organism>
<dbReference type="InterPro" id="IPR013799">
    <property type="entry name" value="STAT_TF_prot_interaction"/>
</dbReference>
<dbReference type="PANTHER" id="PTHR11801">
    <property type="entry name" value="SIGNAL TRANSDUCER AND ACTIVATOR OF TRANSCRIPTION"/>
    <property type="match status" value="1"/>
</dbReference>
<dbReference type="InterPro" id="IPR012345">
    <property type="entry name" value="STAT_TF_DNA-bd_N"/>
</dbReference>
<reference evidence="15 16" key="1">
    <citation type="submission" date="2020-04" db="EMBL/GenBank/DDBJ databases">
        <title>Chromosome-level genome assembly of a cyprinid fish Onychostoma macrolepis by integration of Nanopore Sequencing, Bionano and Hi-C technology.</title>
        <authorList>
            <person name="Wang D."/>
        </authorList>
    </citation>
    <scope>NUCLEOTIDE SEQUENCE [LARGE SCALE GENOMIC DNA]</scope>
    <source>
        <strain evidence="15">SWU-2019</strain>
        <tissue evidence="15">Muscle</tissue>
    </source>
</reference>
<dbReference type="Gene3D" id="3.30.505.10">
    <property type="entry name" value="SH2 domain"/>
    <property type="match status" value="1"/>
</dbReference>
<dbReference type="CDD" id="cd16846">
    <property type="entry name" value="STAT2_DBD"/>
    <property type="match status" value="1"/>
</dbReference>
<dbReference type="InterPro" id="IPR001217">
    <property type="entry name" value="STAT"/>
</dbReference>
<dbReference type="Proteomes" id="UP000579812">
    <property type="component" value="Unassembled WGS sequence"/>
</dbReference>
<feature type="signal peptide" evidence="13">
    <location>
        <begin position="1"/>
        <end position="40"/>
    </location>
</feature>
<dbReference type="FunFam" id="2.60.40.630:FF:000001">
    <property type="entry name" value="Signal transducer and activator of transcription"/>
    <property type="match status" value="1"/>
</dbReference>
<dbReference type="GO" id="GO:0009653">
    <property type="term" value="P:anatomical structure morphogenesis"/>
    <property type="evidence" value="ECO:0007669"/>
    <property type="project" value="UniProtKB-ARBA"/>
</dbReference>
<dbReference type="GO" id="GO:0003700">
    <property type="term" value="F:DNA-binding transcription factor activity"/>
    <property type="evidence" value="ECO:0007669"/>
    <property type="project" value="InterPro"/>
</dbReference>
<sequence length="1286" mass="145253">MRRGTIGIVRRSPRFNMTKRNSKLKWLLLIHLLLSDVVFGRAPLPQSNPRPSVTSVSQTEQVESQAEDDLAVAHQLVLNLSASLQGQLDLQSNASCAELSNGGRRGKGFSQELLGLAMVPVLASAGCLFEAQTLVMQLYVVLGQKDTHEFLQDILELIKRGKERDSAHMAHHSGFHTASMLNSESQRHLQAVIFNIHQLAEVGEKDDKGKVGPRVQCNGWVRVKGTLFLGQAVEQSKPLCLEEAQQACGSLGFQCAGVTQDGDSGYFRVILRPGSRVVPSSNSESWIQNCKLGTVRWRRNGIPQHHCVNEKEERVYTVVEWIPAVSTLYNLGTAVYYASVSCYDTAKERAIFSTVDLGTDALMAVTGGTAGVAGYALGAGLKTGVKAGIKYLLNTMKEEDDLVMNQNSWEDGTLTVQRFAKLRFEDYFIKSAGDFFRMTQWERLQQLDTVYSQRAFDLYNRDEFPMEVRHYLAHWIEGQDWERASRDSSQAAFLFQVLLENLDNQFSRFAQEKDSFLLQRNFRRYKQNFQKYQEEPYTLATIINWFLVKEREILNDAELAQQVQTLQVQPAAMELESQRQVEKSLKDLKTKVEVMEHSIRCLEEQQDEFDFKYQTHLMDSCTEEEKKMQVEGLQKMLNALDKCRRSFLSDISTMLDTADALRSALIDEELVDWKRRQQKSCIGAPDDTSLENLEKWFTQIIECMFQLQKFLQKLDELVGKMTYENDPIPVRKPPLKSRVDTLLTHLIKSSFVVETQPSMPQGRGPLVLRTNVQFSVKVRLLYKVSELNHVMKVTVSVNNAASQLKGFRKFNVLGTLSKALNMAESMNGGMVADFRHLTLKDQKVGGGGKGINDLSLSVTEELHRITFQTQFDYQGLSVSLETFSLPVVVISNSSQQQSAWASVLWFNTLCSDPKNIKFFETSPAAAWSQFGEMLSWQFLSCGKRGLDNDQLETLAIKLFGKQQSYDSCKISWAKFSKENLPDTNFTLWVWLDGILTLVKLYLSDLWSDGSIMGFVSKGKERLLLKKKQNGTFLLRFSESIKDGGITFSWVQYANDGTPSVQTVKPFTSTDLKQIALPDILCNFRIMVAENIPVNPLCYLYPNTPKDQAFGRYYSEKTGEENPYLKYLKTKLVFVSKENGCSGVREGPESDLSTQDRDPLFFPDAGDDLLLQAFEKSPMLSSSTIDEDMLNSILDSDNECTVPDAFPPTAPHTSPSCLQHNFSESHVDILADALSPDIDVNDTLHEFINCPNILNDINLRMLPEESDDFVIDSGFQDLGYPNIPLTP</sequence>
<dbReference type="GO" id="GO:0005634">
    <property type="term" value="C:nucleus"/>
    <property type="evidence" value="ECO:0007669"/>
    <property type="project" value="UniProtKB-SubCell"/>
</dbReference>
<keyword evidence="6 12" id="KW-0727">SH2 domain</keyword>
<evidence type="ECO:0000256" key="10">
    <source>
        <dbReference type="ARBA" id="ARBA00023163"/>
    </source>
</evidence>
<dbReference type="FunFam" id="3.30.505.10:FF:000003">
    <property type="entry name" value="Signal transducer and activator of transcription"/>
    <property type="match status" value="1"/>
</dbReference>
<dbReference type="InterPro" id="IPR015988">
    <property type="entry name" value="STAT_TF_CC"/>
</dbReference>
<keyword evidence="4" id="KW-0963">Cytoplasm</keyword>
<evidence type="ECO:0000313" key="15">
    <source>
        <dbReference type="EMBL" id="KAF4112337.1"/>
    </source>
</evidence>
<evidence type="ECO:0000256" key="6">
    <source>
        <dbReference type="ARBA" id="ARBA00022999"/>
    </source>
</evidence>
<comment type="caution">
    <text evidence="15">The sequence shown here is derived from an EMBL/GenBank/DDBJ whole genome shotgun (WGS) entry which is preliminary data.</text>
</comment>
<dbReference type="Pfam" id="PF02865">
    <property type="entry name" value="STAT_int"/>
    <property type="match status" value="1"/>
</dbReference>
<keyword evidence="11" id="KW-0539">Nucleus</keyword>
<dbReference type="SUPFAM" id="SSF49417">
    <property type="entry name" value="p53-like transcription factors"/>
    <property type="match status" value="1"/>
</dbReference>
<evidence type="ECO:0000256" key="11">
    <source>
        <dbReference type="ARBA" id="ARBA00023242"/>
    </source>
</evidence>
<dbReference type="Pfam" id="PF00017">
    <property type="entry name" value="SH2"/>
    <property type="match status" value="1"/>
</dbReference>
<evidence type="ECO:0000256" key="3">
    <source>
        <dbReference type="ARBA" id="ARBA00005586"/>
    </source>
</evidence>
<dbReference type="SMART" id="SM00964">
    <property type="entry name" value="STAT_int"/>
    <property type="match status" value="1"/>
</dbReference>
<evidence type="ECO:0000256" key="12">
    <source>
        <dbReference type="PROSITE-ProRule" id="PRU00191"/>
    </source>
</evidence>
<dbReference type="Gene3D" id="1.20.1050.20">
    <property type="entry name" value="STAT transcription factor, all-alpha domain"/>
    <property type="match status" value="1"/>
</dbReference>
<evidence type="ECO:0000256" key="1">
    <source>
        <dbReference type="ARBA" id="ARBA00004123"/>
    </source>
</evidence>
<evidence type="ECO:0000256" key="9">
    <source>
        <dbReference type="ARBA" id="ARBA00023159"/>
    </source>
</evidence>
<evidence type="ECO:0000256" key="7">
    <source>
        <dbReference type="ARBA" id="ARBA00023015"/>
    </source>
</evidence>
<feature type="chain" id="PRO_5029468295" description="SH2 domain-containing protein" evidence="13">
    <location>
        <begin position="41"/>
        <end position="1286"/>
    </location>
</feature>
<dbReference type="PROSITE" id="PS50001">
    <property type="entry name" value="SH2"/>
    <property type="match status" value="1"/>
</dbReference>
<comment type="similarity">
    <text evidence="3">Belongs to the transcription factor STAT family.</text>
</comment>
<dbReference type="Pfam" id="PF01017">
    <property type="entry name" value="STAT_alpha"/>
    <property type="match status" value="1"/>
</dbReference>
<dbReference type="Gene3D" id="1.10.238.10">
    <property type="entry name" value="EF-hand"/>
    <property type="match status" value="1"/>
</dbReference>
<dbReference type="InterPro" id="IPR048988">
    <property type="entry name" value="STAT_linker"/>
</dbReference>
<evidence type="ECO:0000256" key="8">
    <source>
        <dbReference type="ARBA" id="ARBA00023125"/>
    </source>
</evidence>
<dbReference type="Pfam" id="PF02864">
    <property type="entry name" value="STAT_bind"/>
    <property type="match status" value="1"/>
</dbReference>
<dbReference type="SUPFAM" id="SSF47655">
    <property type="entry name" value="STAT"/>
    <property type="match status" value="1"/>
</dbReference>
<dbReference type="InterPro" id="IPR026114">
    <property type="entry name" value="APOF"/>
</dbReference>
<dbReference type="FunFam" id="1.20.1050.20:FF:000001">
    <property type="entry name" value="Signal transducer and activator of transcription"/>
    <property type="match status" value="1"/>
</dbReference>
<keyword evidence="8" id="KW-0238">DNA-binding</keyword>
<keyword evidence="5" id="KW-0597">Phosphoprotein</keyword>
<evidence type="ECO:0000256" key="5">
    <source>
        <dbReference type="ARBA" id="ARBA00022553"/>
    </source>
</evidence>
<keyword evidence="10" id="KW-0804">Transcription</keyword>
<dbReference type="SUPFAM" id="SSF48092">
    <property type="entry name" value="Transcription factor STAT-4 N-domain"/>
    <property type="match status" value="1"/>
</dbReference>
<dbReference type="InterPro" id="IPR013801">
    <property type="entry name" value="STAT_TF_DNA-bd"/>
</dbReference>
<evidence type="ECO:0000256" key="13">
    <source>
        <dbReference type="SAM" id="SignalP"/>
    </source>
</evidence>
<keyword evidence="13" id="KW-0732">Signal</keyword>
<dbReference type="FunFam" id="1.10.238.10:FF:000012">
    <property type="entry name" value="Signal transducer and activator of transcription"/>
    <property type="match status" value="1"/>
</dbReference>
<proteinExistence type="inferred from homology"/>
<dbReference type="InterPro" id="IPR008967">
    <property type="entry name" value="p53-like_TF_DNA-bd_sf"/>
</dbReference>
<keyword evidence="9" id="KW-0010">Activator</keyword>
<evidence type="ECO:0000256" key="4">
    <source>
        <dbReference type="ARBA" id="ARBA00022490"/>
    </source>
</evidence>
<dbReference type="InterPro" id="IPR036860">
    <property type="entry name" value="SH2_dom_sf"/>
</dbReference>